<keyword evidence="1" id="KW-0808">Transferase</keyword>
<dbReference type="Gene3D" id="3.40.630.30">
    <property type="match status" value="1"/>
</dbReference>
<reference evidence="5 6" key="1">
    <citation type="submission" date="2022-05" db="EMBL/GenBank/DDBJ databases">
        <authorList>
            <person name="Park J.-S."/>
        </authorList>
    </citation>
    <scope>NUCLEOTIDE SEQUENCE [LARGE SCALE GENOMIC DNA]</scope>
    <source>
        <strain evidence="5 6">2012CJ35-5</strain>
    </source>
</reference>
<evidence type="ECO:0000259" key="4">
    <source>
        <dbReference type="Pfam" id="PF13302"/>
    </source>
</evidence>
<keyword evidence="2" id="KW-0012">Acyltransferase</keyword>
<protein>
    <submittedName>
        <fullName evidence="5">GNAT family N-acetyltransferase</fullName>
    </submittedName>
</protein>
<accession>A0ABT0PSN0</accession>
<evidence type="ECO:0000313" key="5">
    <source>
        <dbReference type="EMBL" id="MCL6274394.1"/>
    </source>
</evidence>
<evidence type="ECO:0000313" key="6">
    <source>
        <dbReference type="Proteomes" id="UP001203607"/>
    </source>
</evidence>
<proteinExistence type="inferred from homology"/>
<gene>
    <name evidence="5" type="ORF">M3P19_10255</name>
</gene>
<dbReference type="PANTHER" id="PTHR43792">
    <property type="entry name" value="GNAT FAMILY, PUTATIVE (AFU_ORTHOLOGUE AFUA_3G00765)-RELATED-RELATED"/>
    <property type="match status" value="1"/>
</dbReference>
<dbReference type="RefSeq" id="WP_249657574.1">
    <property type="nucleotide sequence ID" value="NZ_JAMFMA010000002.1"/>
</dbReference>
<dbReference type="Proteomes" id="UP001203607">
    <property type="component" value="Unassembled WGS sequence"/>
</dbReference>
<dbReference type="InterPro" id="IPR016181">
    <property type="entry name" value="Acyl_CoA_acyltransferase"/>
</dbReference>
<evidence type="ECO:0000256" key="3">
    <source>
        <dbReference type="ARBA" id="ARBA00038502"/>
    </source>
</evidence>
<organism evidence="5 6">
    <name type="scientific">Flagellimonas spongiicola</name>
    <dbReference type="NCBI Taxonomy" id="2942208"/>
    <lineage>
        <taxon>Bacteria</taxon>
        <taxon>Pseudomonadati</taxon>
        <taxon>Bacteroidota</taxon>
        <taxon>Flavobacteriia</taxon>
        <taxon>Flavobacteriales</taxon>
        <taxon>Flavobacteriaceae</taxon>
        <taxon>Flagellimonas</taxon>
    </lineage>
</organism>
<keyword evidence="6" id="KW-1185">Reference proteome</keyword>
<comment type="caution">
    <text evidence="5">The sequence shown here is derived from an EMBL/GenBank/DDBJ whole genome shotgun (WGS) entry which is preliminary data.</text>
</comment>
<evidence type="ECO:0000256" key="2">
    <source>
        <dbReference type="ARBA" id="ARBA00023315"/>
    </source>
</evidence>
<dbReference type="InterPro" id="IPR051531">
    <property type="entry name" value="N-acetyltransferase"/>
</dbReference>
<dbReference type="EMBL" id="JAMFMA010000002">
    <property type="protein sequence ID" value="MCL6274394.1"/>
    <property type="molecule type" value="Genomic_DNA"/>
</dbReference>
<feature type="domain" description="N-acetyltransferase" evidence="4">
    <location>
        <begin position="13"/>
        <end position="152"/>
    </location>
</feature>
<dbReference type="InterPro" id="IPR000182">
    <property type="entry name" value="GNAT_dom"/>
</dbReference>
<evidence type="ECO:0000256" key="1">
    <source>
        <dbReference type="ARBA" id="ARBA00022679"/>
    </source>
</evidence>
<dbReference type="Pfam" id="PF13302">
    <property type="entry name" value="Acetyltransf_3"/>
    <property type="match status" value="1"/>
</dbReference>
<sequence>METDITFGNYSISPIQVKDAWRLCDFVVSNESRLKEYFPITLRENSTPTVSELFVHNKSKSFISGEEYIFTIKENTNRTIIGLIFVKELRKSTKKAEVAYCISYRFEGQGIMSQAVKEICNWTFETHDFDILEIIAHESNHASIRVAEKNGFIWKKTLEKEHTTGSGTILDMQLYELENNKSA</sequence>
<dbReference type="SUPFAM" id="SSF55729">
    <property type="entry name" value="Acyl-CoA N-acyltransferases (Nat)"/>
    <property type="match status" value="1"/>
</dbReference>
<name>A0ABT0PSN0_9FLAO</name>
<dbReference type="PANTHER" id="PTHR43792:SF8">
    <property type="entry name" value="[RIBOSOMAL PROTEIN US5]-ALANINE N-ACETYLTRANSFERASE"/>
    <property type="match status" value="1"/>
</dbReference>
<comment type="similarity">
    <text evidence="3">Belongs to the acetyltransferase family. RimJ subfamily.</text>
</comment>